<evidence type="ECO:0000313" key="2">
    <source>
        <dbReference type="EMBL" id="CAB4166274.1"/>
    </source>
</evidence>
<accession>A0A6J5PF59</accession>
<name>A0A6J5PF59_9CAUD</name>
<sequence>MRKNKKKASKSTYVRQAERKAKIANAPQMPNQDMSMKGGTSI</sequence>
<dbReference type="EMBL" id="LR796795">
    <property type="protein sequence ID" value="CAB4166274.1"/>
    <property type="molecule type" value="Genomic_DNA"/>
</dbReference>
<feature type="compositionally biased region" description="Polar residues" evidence="1">
    <location>
        <begin position="28"/>
        <end position="42"/>
    </location>
</feature>
<evidence type="ECO:0000256" key="1">
    <source>
        <dbReference type="SAM" id="MobiDB-lite"/>
    </source>
</evidence>
<protein>
    <submittedName>
        <fullName evidence="2">Uncharacterized protein</fullName>
    </submittedName>
</protein>
<feature type="region of interest" description="Disordered" evidence="1">
    <location>
        <begin position="1"/>
        <end position="42"/>
    </location>
</feature>
<organism evidence="2">
    <name type="scientific">uncultured Caudovirales phage</name>
    <dbReference type="NCBI Taxonomy" id="2100421"/>
    <lineage>
        <taxon>Viruses</taxon>
        <taxon>Duplodnaviria</taxon>
        <taxon>Heunggongvirae</taxon>
        <taxon>Uroviricota</taxon>
        <taxon>Caudoviricetes</taxon>
        <taxon>Peduoviridae</taxon>
        <taxon>Maltschvirus</taxon>
        <taxon>Maltschvirus maltsch</taxon>
    </lineage>
</organism>
<reference evidence="2" key="1">
    <citation type="submission" date="2020-04" db="EMBL/GenBank/DDBJ databases">
        <authorList>
            <person name="Chiriac C."/>
            <person name="Salcher M."/>
            <person name="Ghai R."/>
            <person name="Kavagutti S V."/>
        </authorList>
    </citation>
    <scope>NUCLEOTIDE SEQUENCE</scope>
</reference>
<gene>
    <name evidence="2" type="ORF">UFOVP844_20</name>
</gene>
<proteinExistence type="predicted"/>